<sequence>MADIALHHTGSQALHPAPTRLLALAAALFVGFALAQIIDLSVLDTGVTVTSDDWHGNVMRSHYQPQ</sequence>
<proteinExistence type="predicted"/>
<feature type="transmembrane region" description="Helical" evidence="1">
    <location>
        <begin position="21"/>
        <end position="38"/>
    </location>
</feature>
<dbReference type="EMBL" id="FOYI01000001">
    <property type="protein sequence ID" value="SFQ95233.1"/>
    <property type="molecule type" value="Genomic_DNA"/>
</dbReference>
<dbReference type="AlphaFoldDB" id="A0A1I6CPZ9"/>
<name>A0A1I6CPZ9_9RHOB</name>
<keyword evidence="1" id="KW-1133">Transmembrane helix</keyword>
<protein>
    <submittedName>
        <fullName evidence="2">Uncharacterized protein</fullName>
    </submittedName>
</protein>
<keyword evidence="1" id="KW-0812">Transmembrane</keyword>
<reference evidence="2 3" key="1">
    <citation type="submission" date="2016-10" db="EMBL/GenBank/DDBJ databases">
        <authorList>
            <person name="de Groot N.N."/>
        </authorList>
    </citation>
    <scope>NUCLEOTIDE SEQUENCE [LARGE SCALE GENOMIC DNA]</scope>
    <source>
        <strain evidence="3">KMM 9023,NRIC 0796,JCM 17311,KCTC 23692</strain>
    </source>
</reference>
<evidence type="ECO:0000256" key="1">
    <source>
        <dbReference type="SAM" id="Phobius"/>
    </source>
</evidence>
<gene>
    <name evidence="2" type="ORF">SAMN04515673_101174</name>
</gene>
<accession>A0A1I6CPZ9</accession>
<evidence type="ECO:0000313" key="3">
    <source>
        <dbReference type="Proteomes" id="UP000199302"/>
    </source>
</evidence>
<evidence type="ECO:0000313" key="2">
    <source>
        <dbReference type="EMBL" id="SFQ95233.1"/>
    </source>
</evidence>
<keyword evidence="3" id="KW-1185">Reference proteome</keyword>
<dbReference type="Proteomes" id="UP000199302">
    <property type="component" value="Unassembled WGS sequence"/>
</dbReference>
<organism evidence="2 3">
    <name type="scientific">Poseidonocella sedimentorum</name>
    <dbReference type="NCBI Taxonomy" id="871652"/>
    <lineage>
        <taxon>Bacteria</taxon>
        <taxon>Pseudomonadati</taxon>
        <taxon>Pseudomonadota</taxon>
        <taxon>Alphaproteobacteria</taxon>
        <taxon>Rhodobacterales</taxon>
        <taxon>Roseobacteraceae</taxon>
        <taxon>Poseidonocella</taxon>
    </lineage>
</organism>
<dbReference type="RefSeq" id="WP_092075669.1">
    <property type="nucleotide sequence ID" value="NZ_FOYI01000001.1"/>
</dbReference>
<keyword evidence="1" id="KW-0472">Membrane</keyword>